<name>A0A1M4T4Z5_9FLAO</name>
<accession>A0A1M4T4Z5</accession>
<dbReference type="AlphaFoldDB" id="A0A1M4T4Z5"/>
<dbReference type="PROSITE" id="PS51257">
    <property type="entry name" value="PROKAR_LIPOPROTEIN"/>
    <property type="match status" value="1"/>
</dbReference>
<evidence type="ECO:0000259" key="4">
    <source>
        <dbReference type="PROSITE" id="PS51007"/>
    </source>
</evidence>
<dbReference type="GO" id="GO:0046872">
    <property type="term" value="F:metal ion binding"/>
    <property type="evidence" value="ECO:0007669"/>
    <property type="project" value="UniProtKB-KW"/>
</dbReference>
<keyword evidence="1 3" id="KW-0479">Metal-binding</keyword>
<dbReference type="GO" id="GO:0020037">
    <property type="term" value="F:heme binding"/>
    <property type="evidence" value="ECO:0007669"/>
    <property type="project" value="InterPro"/>
</dbReference>
<keyword evidence="6" id="KW-1185">Reference proteome</keyword>
<evidence type="ECO:0000313" key="5">
    <source>
        <dbReference type="EMBL" id="SHE39539.1"/>
    </source>
</evidence>
<dbReference type="EMBL" id="FQUT01000001">
    <property type="protein sequence ID" value="SHE39539.1"/>
    <property type="molecule type" value="Genomic_DNA"/>
</dbReference>
<dbReference type="GO" id="GO:0009055">
    <property type="term" value="F:electron transfer activity"/>
    <property type="evidence" value="ECO:0007669"/>
    <property type="project" value="InterPro"/>
</dbReference>
<evidence type="ECO:0000313" key="6">
    <source>
        <dbReference type="Proteomes" id="UP000184518"/>
    </source>
</evidence>
<organism evidence="5 6">
    <name type="scientific">Chryseobacterium arachidis</name>
    <dbReference type="NCBI Taxonomy" id="1416778"/>
    <lineage>
        <taxon>Bacteria</taxon>
        <taxon>Pseudomonadati</taxon>
        <taxon>Bacteroidota</taxon>
        <taxon>Flavobacteriia</taxon>
        <taxon>Flavobacteriales</taxon>
        <taxon>Weeksellaceae</taxon>
        <taxon>Chryseobacterium group</taxon>
        <taxon>Chryseobacterium</taxon>
    </lineage>
</organism>
<keyword evidence="2 3" id="KW-0408">Iron</keyword>
<dbReference type="PROSITE" id="PS51007">
    <property type="entry name" value="CYTC"/>
    <property type="match status" value="1"/>
</dbReference>
<gene>
    <name evidence="5" type="ORF">SAMN05443633_101156</name>
</gene>
<feature type="domain" description="Cytochrome c" evidence="4">
    <location>
        <begin position="159"/>
        <end position="238"/>
    </location>
</feature>
<evidence type="ECO:0000256" key="2">
    <source>
        <dbReference type="ARBA" id="ARBA00023004"/>
    </source>
</evidence>
<evidence type="ECO:0000256" key="3">
    <source>
        <dbReference type="PROSITE-ProRule" id="PRU00433"/>
    </source>
</evidence>
<evidence type="ECO:0000256" key="1">
    <source>
        <dbReference type="ARBA" id="ARBA00022723"/>
    </source>
</evidence>
<reference evidence="6" key="1">
    <citation type="submission" date="2016-11" db="EMBL/GenBank/DDBJ databases">
        <authorList>
            <person name="Varghese N."/>
            <person name="Submissions S."/>
        </authorList>
    </citation>
    <scope>NUCLEOTIDE SEQUENCE [LARGE SCALE GENOMIC DNA]</scope>
    <source>
        <strain evidence="6">DSM 27619</strain>
    </source>
</reference>
<proteinExistence type="predicted"/>
<sequence length="238" mass="27622">MNRLSLILVLLFLISCAKKENIPFNKFEKGMIKFEYPSDWKLTEKQGIDSYFAYLSKDDDTIFITYGMYNPKTYKNPIKNNLFKQITIDGREAVIETSQNIYGGFASIYIPKADSSEGVYIFNKKANSPEVLDIYRTIKLGKSIRKVPLKLNFNEFTNKNSPPGIVLYENNCLGCHSEFRYEIGPSLDQKFIQSKGKSWLESYMYSKKQPVEYDIECSQIQKKDSSSVNEILKYLFQK</sequence>
<dbReference type="Proteomes" id="UP000184518">
    <property type="component" value="Unassembled WGS sequence"/>
</dbReference>
<dbReference type="InterPro" id="IPR009056">
    <property type="entry name" value="Cyt_c-like_dom"/>
</dbReference>
<keyword evidence="3" id="KW-0349">Heme</keyword>
<protein>
    <recommendedName>
        <fullName evidence="4">Cytochrome c domain-containing protein</fullName>
    </recommendedName>
</protein>
<dbReference type="RefSeq" id="WP_072952720.1">
    <property type="nucleotide sequence ID" value="NZ_JBHSOO010000001.1"/>
</dbReference>